<sequence>MFYLNQFSLFLSYFDCPSLPFNYFLDGDVLGFIRGLGVVRPLFPSCRGSIGL</sequence>
<dbReference type="AlphaFoldDB" id="A0A653TXY9"/>
<dbReference type="EMBL" id="CABWLR010000003">
    <property type="protein sequence ID" value="VXB82207.1"/>
    <property type="molecule type" value="Genomic_DNA"/>
</dbReference>
<reference evidence="1 2" key="1">
    <citation type="submission" date="2019-10" db="EMBL/GenBank/DDBJ databases">
        <authorList>
            <person name="Karimi E."/>
        </authorList>
    </citation>
    <scope>NUCLEOTIDE SEQUENCE [LARGE SCALE GENOMIC DNA]</scope>
    <source>
        <strain evidence="1">Maribacter sp. 151</strain>
    </source>
</reference>
<organism evidence="1 2">
    <name type="scientific">Maribacter litoralis</name>
    <dbReference type="NCBI Taxonomy" id="2059726"/>
    <lineage>
        <taxon>Bacteria</taxon>
        <taxon>Pseudomonadati</taxon>
        <taxon>Bacteroidota</taxon>
        <taxon>Flavobacteriia</taxon>
        <taxon>Flavobacteriales</taxon>
        <taxon>Flavobacteriaceae</taxon>
        <taxon>Maribacter</taxon>
    </lineage>
</organism>
<dbReference type="Proteomes" id="UP000430202">
    <property type="component" value="Unassembled WGS sequence"/>
</dbReference>
<name>A0A653TXY9_9FLAO</name>
<accession>A0A653TXY9</accession>
<keyword evidence="2" id="KW-1185">Reference proteome</keyword>
<evidence type="ECO:0000313" key="1">
    <source>
        <dbReference type="EMBL" id="VXB82207.1"/>
    </source>
</evidence>
<evidence type="ECO:0000313" key="2">
    <source>
        <dbReference type="Proteomes" id="UP000430202"/>
    </source>
</evidence>
<proteinExistence type="predicted"/>
<protein>
    <submittedName>
        <fullName evidence="1">Uncharacterized protein</fullName>
    </submittedName>
</protein>
<gene>
    <name evidence="1" type="ORF">MARI151_30676</name>
</gene>